<dbReference type="InterPro" id="IPR001453">
    <property type="entry name" value="MoaB/Mog_dom"/>
</dbReference>
<evidence type="ECO:0000256" key="6">
    <source>
        <dbReference type="RuleBase" id="RU365090"/>
    </source>
</evidence>
<dbReference type="InterPro" id="IPR005111">
    <property type="entry name" value="MoeA_C_domain_IV"/>
</dbReference>
<accession>A0ABZ2F3L3</accession>
<dbReference type="InterPro" id="IPR008284">
    <property type="entry name" value="MoCF_biosynth_CS"/>
</dbReference>
<dbReference type="InterPro" id="IPR038987">
    <property type="entry name" value="MoeA-like"/>
</dbReference>
<sequence length="403" mass="42501">MTIEVAQTRILDAVHVIAETETVDLRSALGRVLAGDVRAAVAVPSAPNSAMDGYALRGADLPVSGKRRLEIVGMSRAGAPYSGVVGEGQCVRIFTGAVMPAGADTVVMQEHAEAEAGWVVVGSGEKPGQNVRQTGEDVAVGQVVLARGRRMVPADLGMLAGQGATRVPVYRKLKVALFTTGDELREPGEVLPEGGLYDSNRYALLGMLQRLGIEIREFGIVGDDRQRLEAVLAQASAEADAIVSTGGVSVGEFDLLREALEQAGRVGFWKIAIKPGRPLTFGSVGGAAFFGLPGNPVAAMVTFYQFVQPALRRMAGEWPLPVPVLFKAVCLSSLRKRPGRVEFQRGIVEPDGGGRMVVRKTGQQGSGILTSMSQANCFIVLPLDSGPVEPGSLVDVQPFFGLV</sequence>
<dbReference type="InterPro" id="IPR005110">
    <property type="entry name" value="MoeA_linker/N"/>
</dbReference>
<gene>
    <name evidence="8" type="ORF">N4J17_12945</name>
</gene>
<organism evidence="8 9">
    <name type="scientific">Methylococcus capsulatus</name>
    <dbReference type="NCBI Taxonomy" id="414"/>
    <lineage>
        <taxon>Bacteria</taxon>
        <taxon>Pseudomonadati</taxon>
        <taxon>Pseudomonadota</taxon>
        <taxon>Gammaproteobacteria</taxon>
        <taxon>Methylococcales</taxon>
        <taxon>Methylococcaceae</taxon>
        <taxon>Methylococcus</taxon>
    </lineage>
</organism>
<dbReference type="InterPro" id="IPR036135">
    <property type="entry name" value="MoeA_linker/N_sf"/>
</dbReference>
<evidence type="ECO:0000256" key="5">
    <source>
        <dbReference type="ARBA" id="ARBA00047317"/>
    </source>
</evidence>
<dbReference type="Pfam" id="PF03454">
    <property type="entry name" value="MoeA_C"/>
    <property type="match status" value="1"/>
</dbReference>
<comment type="cofactor">
    <cofactor evidence="6">
        <name>Mg(2+)</name>
        <dbReference type="ChEBI" id="CHEBI:18420"/>
    </cofactor>
</comment>
<dbReference type="Pfam" id="PF00994">
    <property type="entry name" value="MoCF_biosynth"/>
    <property type="match status" value="1"/>
</dbReference>
<dbReference type="SUPFAM" id="SSF53218">
    <property type="entry name" value="Molybdenum cofactor biosynthesis proteins"/>
    <property type="match status" value="1"/>
</dbReference>
<dbReference type="SMART" id="SM00852">
    <property type="entry name" value="MoCF_biosynth"/>
    <property type="match status" value="1"/>
</dbReference>
<dbReference type="Gene3D" id="3.40.980.10">
    <property type="entry name" value="MoaB/Mog-like domain"/>
    <property type="match status" value="1"/>
</dbReference>
<evidence type="ECO:0000259" key="7">
    <source>
        <dbReference type="SMART" id="SM00852"/>
    </source>
</evidence>
<dbReference type="EC" id="2.10.1.1" evidence="6"/>
<keyword evidence="6" id="KW-0479">Metal-binding</keyword>
<dbReference type="Gene3D" id="2.170.190.11">
    <property type="entry name" value="Molybdopterin biosynthesis moea protein, domain 3"/>
    <property type="match status" value="1"/>
</dbReference>
<dbReference type="PANTHER" id="PTHR10192:SF5">
    <property type="entry name" value="GEPHYRIN"/>
    <property type="match status" value="1"/>
</dbReference>
<dbReference type="NCBIfam" id="TIGR00177">
    <property type="entry name" value="molyb_syn"/>
    <property type="match status" value="1"/>
</dbReference>
<keyword evidence="6" id="KW-0808">Transferase</keyword>
<dbReference type="CDD" id="cd00887">
    <property type="entry name" value="MoeA"/>
    <property type="match status" value="1"/>
</dbReference>
<reference evidence="8 9" key="1">
    <citation type="submission" date="2022-09" db="EMBL/GenBank/DDBJ databases">
        <authorList>
            <person name="Giprobiosintez L."/>
        </authorList>
    </citation>
    <scope>NUCLEOTIDE SEQUENCE [LARGE SCALE GENOMIC DNA]</scope>
    <source>
        <strain evidence="9">VKPM-B-12549 (GBS-15)</strain>
    </source>
</reference>
<dbReference type="Gene3D" id="2.40.340.10">
    <property type="entry name" value="MoeA, C-terminal, domain IV"/>
    <property type="match status" value="1"/>
</dbReference>
<dbReference type="NCBIfam" id="NF045515">
    <property type="entry name" value="Glp_gephyrin"/>
    <property type="match status" value="1"/>
</dbReference>
<keyword evidence="6" id="KW-0500">Molybdenum</keyword>
<dbReference type="RefSeq" id="WP_232470183.1">
    <property type="nucleotide sequence ID" value="NZ_CP104311.1"/>
</dbReference>
<evidence type="ECO:0000256" key="2">
    <source>
        <dbReference type="ARBA" id="ARBA00005046"/>
    </source>
</evidence>
<name>A0ABZ2F3L3_METCP</name>
<dbReference type="SUPFAM" id="SSF63882">
    <property type="entry name" value="MoeA N-terminal region -like"/>
    <property type="match status" value="1"/>
</dbReference>
<dbReference type="Gene3D" id="3.90.105.10">
    <property type="entry name" value="Molybdopterin biosynthesis moea protein, domain 2"/>
    <property type="match status" value="1"/>
</dbReference>
<dbReference type="SUPFAM" id="SSF63867">
    <property type="entry name" value="MoeA C-terminal domain-like"/>
    <property type="match status" value="1"/>
</dbReference>
<dbReference type="Proteomes" id="UP001359308">
    <property type="component" value="Chromosome"/>
</dbReference>
<dbReference type="PANTHER" id="PTHR10192">
    <property type="entry name" value="MOLYBDOPTERIN BIOSYNTHESIS PROTEIN"/>
    <property type="match status" value="1"/>
</dbReference>
<comment type="function">
    <text evidence="1 6">Catalyzes the insertion of molybdate into adenylated molybdopterin with the concomitant release of AMP.</text>
</comment>
<evidence type="ECO:0000313" key="8">
    <source>
        <dbReference type="EMBL" id="WWF01365.1"/>
    </source>
</evidence>
<comment type="catalytic activity">
    <reaction evidence="5">
        <text>adenylyl-molybdopterin + molybdate = Mo-molybdopterin + AMP + H(+)</text>
        <dbReference type="Rhea" id="RHEA:35047"/>
        <dbReference type="ChEBI" id="CHEBI:15378"/>
        <dbReference type="ChEBI" id="CHEBI:36264"/>
        <dbReference type="ChEBI" id="CHEBI:62727"/>
        <dbReference type="ChEBI" id="CHEBI:71302"/>
        <dbReference type="ChEBI" id="CHEBI:456215"/>
        <dbReference type="EC" id="2.10.1.1"/>
    </reaction>
</comment>
<keyword evidence="4 6" id="KW-0501">Molybdenum cofactor biosynthesis</keyword>
<evidence type="ECO:0000313" key="9">
    <source>
        <dbReference type="Proteomes" id="UP001359308"/>
    </source>
</evidence>
<dbReference type="InterPro" id="IPR036688">
    <property type="entry name" value="MoeA_C_domain_IV_sf"/>
</dbReference>
<dbReference type="InterPro" id="IPR036425">
    <property type="entry name" value="MoaB/Mog-like_dom_sf"/>
</dbReference>
<proteinExistence type="inferred from homology"/>
<evidence type="ECO:0000256" key="1">
    <source>
        <dbReference type="ARBA" id="ARBA00002901"/>
    </source>
</evidence>
<evidence type="ECO:0000256" key="3">
    <source>
        <dbReference type="ARBA" id="ARBA00010763"/>
    </source>
</evidence>
<feature type="domain" description="MoaB/Mog" evidence="7">
    <location>
        <begin position="176"/>
        <end position="313"/>
    </location>
</feature>
<keyword evidence="6" id="KW-0460">Magnesium</keyword>
<keyword evidence="9" id="KW-1185">Reference proteome</keyword>
<comment type="similarity">
    <text evidence="3 6">Belongs to the MoeA family.</text>
</comment>
<dbReference type="Pfam" id="PF03453">
    <property type="entry name" value="MoeA_N"/>
    <property type="match status" value="1"/>
</dbReference>
<protein>
    <recommendedName>
        <fullName evidence="6">Molybdopterin molybdenumtransferase</fullName>
        <ecNumber evidence="6">2.10.1.1</ecNumber>
    </recommendedName>
</protein>
<dbReference type="PROSITE" id="PS01079">
    <property type="entry name" value="MOCF_BIOSYNTHESIS_2"/>
    <property type="match status" value="1"/>
</dbReference>
<comment type="pathway">
    <text evidence="2 6">Cofactor biosynthesis; molybdopterin biosynthesis.</text>
</comment>
<dbReference type="EMBL" id="CP104311">
    <property type="protein sequence ID" value="WWF01365.1"/>
    <property type="molecule type" value="Genomic_DNA"/>
</dbReference>
<evidence type="ECO:0000256" key="4">
    <source>
        <dbReference type="ARBA" id="ARBA00023150"/>
    </source>
</evidence>